<comment type="caution">
    <text evidence="1">The sequence shown here is derived from an EMBL/GenBank/DDBJ whole genome shotgun (WGS) entry which is preliminary data.</text>
</comment>
<evidence type="ECO:0000313" key="1">
    <source>
        <dbReference type="EMBL" id="GAF48110.1"/>
    </source>
</evidence>
<dbReference type="Gene3D" id="1.10.10.10">
    <property type="entry name" value="Winged helix-like DNA-binding domain superfamily/Winged helix DNA-binding domain"/>
    <property type="match status" value="1"/>
</dbReference>
<dbReference type="InterPro" id="IPR036388">
    <property type="entry name" value="WH-like_DNA-bd_sf"/>
</dbReference>
<dbReference type="Proteomes" id="UP000019491">
    <property type="component" value="Unassembled WGS sequence"/>
</dbReference>
<accession>X0RAT6</accession>
<reference evidence="1 2" key="1">
    <citation type="submission" date="2014-02" db="EMBL/GenBank/DDBJ databases">
        <title>Whole genome shotgun sequence of Rhodococcus wratislaviensis NBRC 100605.</title>
        <authorList>
            <person name="Hosoyama A."/>
            <person name="Tsuchikane K."/>
            <person name="Yoshida I."/>
            <person name="Ohji S."/>
            <person name="Ichikawa N."/>
            <person name="Yamazoe A."/>
            <person name="Fujita N."/>
        </authorList>
    </citation>
    <scope>NUCLEOTIDE SEQUENCE [LARGE SCALE GENOMIC DNA]</scope>
    <source>
        <strain evidence="1 2">NBRC 100605</strain>
    </source>
</reference>
<dbReference type="EMBL" id="BAWF01000049">
    <property type="protein sequence ID" value="GAF48110.1"/>
    <property type="molecule type" value="Genomic_DNA"/>
</dbReference>
<name>X0RAT6_RHOWR</name>
<dbReference type="AlphaFoldDB" id="X0RAT6"/>
<protein>
    <recommendedName>
        <fullName evidence="3">RNA polymerase sigma factor 70 region 4 type 2 domain-containing protein</fullName>
    </recommendedName>
</protein>
<organism evidence="1 2">
    <name type="scientific">Rhodococcus wratislaviensis NBRC 100605</name>
    <dbReference type="NCBI Taxonomy" id="1219028"/>
    <lineage>
        <taxon>Bacteria</taxon>
        <taxon>Bacillati</taxon>
        <taxon>Actinomycetota</taxon>
        <taxon>Actinomycetes</taxon>
        <taxon>Mycobacteriales</taxon>
        <taxon>Nocardiaceae</taxon>
        <taxon>Rhodococcus</taxon>
    </lineage>
</organism>
<evidence type="ECO:0008006" key="3">
    <source>
        <dbReference type="Google" id="ProtNLM"/>
    </source>
</evidence>
<sequence length="68" mass="7278">MVNESVQRESAIERLPDAYAVALRMRDAGLSDDAIAERVGVEPEAVGPMLRVARAKLASTGYDDTSEG</sequence>
<dbReference type="SUPFAM" id="SSF88659">
    <property type="entry name" value="Sigma3 and sigma4 domains of RNA polymerase sigma factors"/>
    <property type="match status" value="1"/>
</dbReference>
<dbReference type="InterPro" id="IPR013324">
    <property type="entry name" value="RNA_pol_sigma_r3/r4-like"/>
</dbReference>
<evidence type="ECO:0000313" key="2">
    <source>
        <dbReference type="Proteomes" id="UP000019491"/>
    </source>
</evidence>
<keyword evidence="2" id="KW-1185">Reference proteome</keyword>
<proteinExistence type="predicted"/>
<gene>
    <name evidence="1" type="ORF">RW1_049_00190</name>
</gene>